<evidence type="ECO:0008006" key="5">
    <source>
        <dbReference type="Google" id="ProtNLM"/>
    </source>
</evidence>
<reference evidence="3 4" key="1">
    <citation type="submission" date="2021-07" db="EMBL/GenBank/DDBJ databases">
        <title>A novel Jannaschia species isolated from marine dinoflagellate Ceratoperidinium margalefii.</title>
        <authorList>
            <person name="Jiang Y."/>
            <person name="Li Z."/>
        </authorList>
    </citation>
    <scope>NUCLEOTIDE SEQUENCE [LARGE SCALE GENOMIC DNA]</scope>
    <source>
        <strain evidence="3 4">J12C1-MA-4</strain>
    </source>
</reference>
<dbReference type="EMBL" id="CP079194">
    <property type="protein sequence ID" value="QXT41297.1"/>
    <property type="molecule type" value="Genomic_DNA"/>
</dbReference>
<evidence type="ECO:0000313" key="3">
    <source>
        <dbReference type="EMBL" id="QXT41297.1"/>
    </source>
</evidence>
<feature type="region of interest" description="Disordered" evidence="1">
    <location>
        <begin position="168"/>
        <end position="226"/>
    </location>
</feature>
<dbReference type="Proteomes" id="UP000825009">
    <property type="component" value="Chromosome"/>
</dbReference>
<keyword evidence="2" id="KW-1133">Transmembrane helix</keyword>
<evidence type="ECO:0000313" key="4">
    <source>
        <dbReference type="Proteomes" id="UP000825009"/>
    </source>
</evidence>
<feature type="region of interest" description="Disordered" evidence="1">
    <location>
        <begin position="257"/>
        <end position="527"/>
    </location>
</feature>
<dbReference type="KEGG" id="gce:KYE46_08825"/>
<feature type="compositionally biased region" description="Low complexity" evidence="1">
    <location>
        <begin position="201"/>
        <end position="226"/>
    </location>
</feature>
<feature type="compositionally biased region" description="Polar residues" evidence="1">
    <location>
        <begin position="338"/>
        <end position="349"/>
    </location>
</feature>
<organism evidence="3 4">
    <name type="scientific">Gymnodinialimonas ceratoperidinii</name>
    <dbReference type="NCBI Taxonomy" id="2856823"/>
    <lineage>
        <taxon>Bacteria</taxon>
        <taxon>Pseudomonadati</taxon>
        <taxon>Pseudomonadota</taxon>
        <taxon>Alphaproteobacteria</taxon>
        <taxon>Rhodobacterales</taxon>
        <taxon>Paracoccaceae</taxon>
        <taxon>Gymnodinialimonas</taxon>
    </lineage>
</organism>
<name>A0A8F6U0T4_9RHOB</name>
<feature type="compositionally biased region" description="Polar residues" evidence="1">
    <location>
        <begin position="450"/>
        <end position="460"/>
    </location>
</feature>
<accession>A0A8F6U0T4</accession>
<feature type="compositionally biased region" description="Basic and acidic residues" evidence="1">
    <location>
        <begin position="326"/>
        <end position="336"/>
    </location>
</feature>
<proteinExistence type="predicted"/>
<feature type="transmembrane region" description="Helical" evidence="2">
    <location>
        <begin position="613"/>
        <end position="634"/>
    </location>
</feature>
<feature type="compositionally biased region" description="Low complexity" evidence="1">
    <location>
        <begin position="476"/>
        <end position="487"/>
    </location>
</feature>
<feature type="region of interest" description="Disordered" evidence="1">
    <location>
        <begin position="874"/>
        <end position="918"/>
    </location>
</feature>
<feature type="compositionally biased region" description="Low complexity" evidence="1">
    <location>
        <begin position="908"/>
        <end position="918"/>
    </location>
</feature>
<keyword evidence="2" id="KW-0472">Membrane</keyword>
<gene>
    <name evidence="3" type="ORF">KYE46_08825</name>
</gene>
<keyword evidence="2" id="KW-0812">Transmembrane</keyword>
<keyword evidence="4" id="KW-1185">Reference proteome</keyword>
<evidence type="ECO:0000256" key="2">
    <source>
        <dbReference type="SAM" id="Phobius"/>
    </source>
</evidence>
<feature type="compositionally biased region" description="Basic and acidic residues" evidence="1">
    <location>
        <begin position="875"/>
        <end position="889"/>
    </location>
</feature>
<feature type="compositionally biased region" description="Low complexity" evidence="1">
    <location>
        <begin position="416"/>
        <end position="428"/>
    </location>
</feature>
<dbReference type="RefSeq" id="WP_219004954.1">
    <property type="nucleotide sequence ID" value="NZ_CP079194.1"/>
</dbReference>
<dbReference type="AlphaFoldDB" id="A0A8F6U0T4"/>
<evidence type="ECO:0000256" key="1">
    <source>
        <dbReference type="SAM" id="MobiDB-lite"/>
    </source>
</evidence>
<feature type="compositionally biased region" description="Low complexity" evidence="1">
    <location>
        <begin position="362"/>
        <end position="393"/>
    </location>
</feature>
<sequence>MNIALFLSSDGIALAHRQAAGHWAMIGETALDVPDLGATLSGLRDLAVEREGDDFETLLVLPDDQILYTSLTAPTADADLTAYRIEEGLEGLTPYAVTELEYDWQVLEEDRVKIAVVARETLDEARGFAKEHGFTCKGFAAMPPMERFPGVPTFDLGAEAKSMGFSAEGIAFGPDTHGQPEPAADPEEASAPSDEAKAEDSAAPDAKGSDEAASPDAATDTDSSEAGADTLVPEAIAPLEDTPSAEEHPALAEALLGAGSTDDGSDAPLQAIEDPSVSGPITSIAEDDQPDQPTAFVADSTPPQEVVGDAGDDDDVLPPAPSPASREARQRARALRDGQSSAEGVSGNETPPEDSGAGQFIARRGPSAAPGAGGRSITAPSAGSGAISAPDSSRGSLVGQRSSRIGLTHPDEPGKSAESAGAASTTPTAPTPDEDATASPMPRLAEQLQRVRNASKSRPITPSKKAPPRPRVEIEPGPAAGVTGATASRRPSPFDEPPAGEPKSSSAKDRLSGLLNRGSKKSFKAAPAKGATSAAMASAPVAASAASGSPQASGAETGASGITKAVQSLPLGRRKKAAASTTPDVASGDERFSSGLLARKYLKPTGGSFRTGVILTVILLLLLALVAIWSALFIPNGAVARFFGTGGEVEASAGLSDGFAPEVTTSTPAFGTEIAQPTLIDEAAADGIELAENDPTVVIDTPVEVAEEPTPAPEEEDVAALPDIDADLDLPPLPEIDQGRNPSVEEAEALYAEDGIWARSPERPDLRSFDLLDRVYTAAIDPEVNVLDAVALPDPGINPAETLARFPPPPAFGTEFDVTDEGLIAATPEGVLTPEGAFVILGTPPTLAVQRPREIAEAAPAVVDTDAAVLSALRPSERPGDLSETRERQVLGGLTSVELSERRPSTRPASPQEAAAEASLFPEGAGADPDAVDAAVEQALAGTDLAVARSLMPRTRPANIAQIVASAERTPTEAPTAVAASAVAPGPSIPSNADVSRAATERNAIRLRNVNLIGVTGTSSSRRALVRLSSGRFVRVSVGDRLDGGRVAAIGETTLQYVRSGRTVTLEIPG</sequence>
<protein>
    <recommendedName>
        <fullName evidence="5">Type IV pilus biogenesis</fullName>
    </recommendedName>
</protein>